<dbReference type="AlphaFoldDB" id="A0A1Y2IRK9"/>
<organism evidence="2 3">
    <name type="scientific">Trametes coccinea (strain BRFM310)</name>
    <name type="common">Pycnoporus coccineus</name>
    <dbReference type="NCBI Taxonomy" id="1353009"/>
    <lineage>
        <taxon>Eukaryota</taxon>
        <taxon>Fungi</taxon>
        <taxon>Dikarya</taxon>
        <taxon>Basidiomycota</taxon>
        <taxon>Agaricomycotina</taxon>
        <taxon>Agaricomycetes</taxon>
        <taxon>Polyporales</taxon>
        <taxon>Polyporaceae</taxon>
        <taxon>Trametes</taxon>
    </lineage>
</organism>
<feature type="compositionally biased region" description="Basic residues" evidence="1">
    <location>
        <begin position="77"/>
        <end position="86"/>
    </location>
</feature>
<accession>A0A1Y2IRK9</accession>
<name>A0A1Y2IRK9_TRAC3</name>
<feature type="region of interest" description="Disordered" evidence="1">
    <location>
        <begin position="1"/>
        <end position="96"/>
    </location>
</feature>
<sequence>MRSLHSARPRTYPSLPPSEPELRAPLDPTGRRPSCPGPLRLRLLLPKPLPRSENPYLSPITLRPSKYPRRPSPASRTRCRHRRPPRTHSQSASLSFLPSNRRFHAPFRELCDSVRPQAASSVRPGSALVVVLVTVQLESWNTVLDLLPPAPPTPAPTHRVRQRPPSPVSVSVSVSPRRVAWHGRVSVRRRTAPLTLHRTAPHRIAASRESRVGALHASAGSW</sequence>
<proteinExistence type="predicted"/>
<reference evidence="2 3" key="1">
    <citation type="journal article" date="2015" name="Biotechnol. Biofuels">
        <title>Enhanced degradation of softwood versus hardwood by the white-rot fungus Pycnoporus coccineus.</title>
        <authorList>
            <person name="Couturier M."/>
            <person name="Navarro D."/>
            <person name="Chevret D."/>
            <person name="Henrissat B."/>
            <person name="Piumi F."/>
            <person name="Ruiz-Duenas F.J."/>
            <person name="Martinez A.T."/>
            <person name="Grigoriev I.V."/>
            <person name="Riley R."/>
            <person name="Lipzen A."/>
            <person name="Berrin J.G."/>
            <person name="Master E.R."/>
            <person name="Rosso M.N."/>
        </authorList>
    </citation>
    <scope>NUCLEOTIDE SEQUENCE [LARGE SCALE GENOMIC DNA]</scope>
    <source>
        <strain evidence="2 3">BRFM310</strain>
    </source>
</reference>
<evidence type="ECO:0000313" key="2">
    <source>
        <dbReference type="EMBL" id="OSD03780.1"/>
    </source>
</evidence>
<keyword evidence="3" id="KW-1185">Reference proteome</keyword>
<feature type="compositionally biased region" description="Low complexity" evidence="1">
    <location>
        <begin position="31"/>
        <end position="46"/>
    </location>
</feature>
<dbReference type="EMBL" id="KZ084099">
    <property type="protein sequence ID" value="OSD03780.1"/>
    <property type="molecule type" value="Genomic_DNA"/>
</dbReference>
<evidence type="ECO:0000313" key="3">
    <source>
        <dbReference type="Proteomes" id="UP000193067"/>
    </source>
</evidence>
<protein>
    <submittedName>
        <fullName evidence="2">Uncharacterized protein</fullName>
    </submittedName>
</protein>
<dbReference type="Proteomes" id="UP000193067">
    <property type="component" value="Unassembled WGS sequence"/>
</dbReference>
<feature type="region of interest" description="Disordered" evidence="1">
    <location>
        <begin position="152"/>
        <end position="171"/>
    </location>
</feature>
<evidence type="ECO:0000256" key="1">
    <source>
        <dbReference type="SAM" id="MobiDB-lite"/>
    </source>
</evidence>
<gene>
    <name evidence="2" type="ORF">PYCCODRAFT_196964</name>
</gene>